<organism evidence="1">
    <name type="scientific">marine sediment metagenome</name>
    <dbReference type="NCBI Taxonomy" id="412755"/>
    <lineage>
        <taxon>unclassified sequences</taxon>
        <taxon>metagenomes</taxon>
        <taxon>ecological metagenomes</taxon>
    </lineage>
</organism>
<feature type="non-terminal residue" evidence="1">
    <location>
        <position position="1"/>
    </location>
</feature>
<dbReference type="AlphaFoldDB" id="X1ITQ7"/>
<protein>
    <submittedName>
        <fullName evidence="1">Uncharacterized protein</fullName>
    </submittedName>
</protein>
<name>X1ITQ7_9ZZZZ</name>
<sequence length="30" mass="3250">GPGVDVYAVESTMGWVEKMQLLIALIGQMI</sequence>
<evidence type="ECO:0000313" key="1">
    <source>
        <dbReference type="EMBL" id="GAH85097.1"/>
    </source>
</evidence>
<accession>X1ITQ7</accession>
<gene>
    <name evidence="1" type="ORF">S03H2_57936</name>
</gene>
<dbReference type="EMBL" id="BARU01037154">
    <property type="protein sequence ID" value="GAH85097.1"/>
    <property type="molecule type" value="Genomic_DNA"/>
</dbReference>
<reference evidence="1" key="1">
    <citation type="journal article" date="2014" name="Front. Microbiol.">
        <title>High frequency of phylogenetically diverse reductive dehalogenase-homologous genes in deep subseafloor sedimentary metagenomes.</title>
        <authorList>
            <person name="Kawai M."/>
            <person name="Futagami T."/>
            <person name="Toyoda A."/>
            <person name="Takaki Y."/>
            <person name="Nishi S."/>
            <person name="Hori S."/>
            <person name="Arai W."/>
            <person name="Tsubouchi T."/>
            <person name="Morono Y."/>
            <person name="Uchiyama I."/>
            <person name="Ito T."/>
            <person name="Fujiyama A."/>
            <person name="Inagaki F."/>
            <person name="Takami H."/>
        </authorList>
    </citation>
    <scope>NUCLEOTIDE SEQUENCE</scope>
    <source>
        <strain evidence="1">Expedition CK06-06</strain>
    </source>
</reference>
<comment type="caution">
    <text evidence="1">The sequence shown here is derived from an EMBL/GenBank/DDBJ whole genome shotgun (WGS) entry which is preliminary data.</text>
</comment>
<proteinExistence type="predicted"/>